<dbReference type="InterPro" id="IPR023144">
    <property type="entry name" value="Phe_NH3-lyase_shielding_dom_sf"/>
</dbReference>
<dbReference type="Gene3D" id="1.10.275.10">
    <property type="entry name" value="Fumarase/aspartase (N-terminal domain)"/>
    <property type="match status" value="1"/>
</dbReference>
<reference evidence="3" key="1">
    <citation type="submission" date="2021-10" db="EMBL/GenBank/DDBJ databases">
        <title>De novo Genome Assembly of Clathrus columnatus (Basidiomycota, Fungi) Using Illumina and Nanopore Sequence Data.</title>
        <authorList>
            <person name="Ogiso-Tanaka E."/>
            <person name="Itagaki H."/>
            <person name="Hosoya T."/>
            <person name="Hosaka K."/>
        </authorList>
    </citation>
    <scope>NUCLEOTIDE SEQUENCE</scope>
    <source>
        <strain evidence="3">MO-923</strain>
    </source>
</reference>
<dbReference type="EMBL" id="BPWL01000010">
    <property type="protein sequence ID" value="GJJ14549.1"/>
    <property type="molecule type" value="Genomic_DNA"/>
</dbReference>
<evidence type="ECO:0000256" key="1">
    <source>
        <dbReference type="ARBA" id="ARBA00007238"/>
    </source>
</evidence>
<dbReference type="Proteomes" id="UP001050691">
    <property type="component" value="Unassembled WGS sequence"/>
</dbReference>
<dbReference type="CDD" id="cd00332">
    <property type="entry name" value="PAL-HAL"/>
    <property type="match status" value="1"/>
</dbReference>
<comment type="similarity">
    <text evidence="1 2">Belongs to the PAL/histidase family.</text>
</comment>
<dbReference type="GO" id="GO:0006559">
    <property type="term" value="P:L-phenylalanine catabolic process"/>
    <property type="evidence" value="ECO:0007669"/>
    <property type="project" value="InterPro"/>
</dbReference>
<dbReference type="PANTHER" id="PTHR10362">
    <property type="entry name" value="HISTIDINE AMMONIA-LYASE"/>
    <property type="match status" value="1"/>
</dbReference>
<dbReference type="AlphaFoldDB" id="A0AAV5AIU0"/>
<dbReference type="InterPro" id="IPR024083">
    <property type="entry name" value="Fumarase/histidase_N"/>
</dbReference>
<comment type="caution">
    <text evidence="3">The sequence shown here is derived from an EMBL/GenBank/DDBJ whole genome shotgun (WGS) entry which is preliminary data.</text>
</comment>
<accession>A0AAV5AIU0</accession>
<dbReference type="Gene3D" id="1.10.274.20">
    <property type="entry name" value="Phenylalanine ammonia-lyase 1, domain 3"/>
    <property type="match status" value="1"/>
</dbReference>
<keyword evidence="4" id="KW-1185">Reference proteome</keyword>
<gene>
    <name evidence="3" type="ORF">Clacol_008814</name>
</gene>
<evidence type="ECO:0000256" key="2">
    <source>
        <dbReference type="RuleBase" id="RU003954"/>
    </source>
</evidence>
<dbReference type="GO" id="GO:0016841">
    <property type="term" value="F:ammonia-lyase activity"/>
    <property type="evidence" value="ECO:0007669"/>
    <property type="project" value="InterPro"/>
</dbReference>
<organism evidence="3 4">
    <name type="scientific">Clathrus columnatus</name>
    <dbReference type="NCBI Taxonomy" id="1419009"/>
    <lineage>
        <taxon>Eukaryota</taxon>
        <taxon>Fungi</taxon>
        <taxon>Dikarya</taxon>
        <taxon>Basidiomycota</taxon>
        <taxon>Agaricomycotina</taxon>
        <taxon>Agaricomycetes</taxon>
        <taxon>Phallomycetidae</taxon>
        <taxon>Phallales</taxon>
        <taxon>Clathraceae</taxon>
        <taxon>Clathrus</taxon>
    </lineage>
</organism>
<name>A0AAV5AIU0_9AGAM</name>
<dbReference type="SUPFAM" id="SSF48557">
    <property type="entry name" value="L-aspartase-like"/>
    <property type="match status" value="1"/>
</dbReference>
<proteinExistence type="inferred from homology"/>
<evidence type="ECO:0000313" key="4">
    <source>
        <dbReference type="Proteomes" id="UP001050691"/>
    </source>
</evidence>
<dbReference type="Gene3D" id="1.20.200.10">
    <property type="entry name" value="Fumarase/aspartase (Central domain)"/>
    <property type="match status" value="1"/>
</dbReference>
<dbReference type="InterPro" id="IPR008948">
    <property type="entry name" value="L-Aspartase-like"/>
</dbReference>
<dbReference type="InterPro" id="IPR001106">
    <property type="entry name" value="Aromatic_Lyase"/>
</dbReference>
<sequence>MSSSESATPFLNVLRQHWDELSLYRDKKRQPLIDGETFTLAGVLATARFRVLPVLGDSPTIKARVQESANFAQSFVDSVAVSQAKDQKVNKSMYGVTTGFGGSANTRLVTTSVAQIPQVLVKGLQAGIIPPPSRNLRELVPELPNISYNEAFKDEQDLHTLEYHSLLMPEMWVKGTIAVRLNCLIRGYSGCRYETLVALYRLLVHNITPCPPLRMSISASGDLGPLAYIAGAVTGEGKTTVWCGEGSSRAMYPASYALRLHSVEHYQFLPKEALAIVNGTATSCAVAACVLHDASFSFLMSQALTALSVEALRGTSESFTPFLHDTTRPHPGQIEVAQNIRRALEGSELVVEWNEDSNDRLRQDRYSLRTAPQWIGPQIEEALAALQTLTIEINSTTDNPIIDSRSGEGWRRNLCGGNFQGTSITVAMEKIRVGLQHIGRIAYAQMVELGQPSMSRGLPPDVAANEPSLDYGQKALDMACASYLAELSFVCNTVSNHVQPAELHNQSVNSLALVSARYTATAVQLIQMIHANLLVSLCQALDIRFMYQRFFTLMHQDIANVIDDCIKPVLGFESKQRLISILDKQARTGFSATCTLDSPERFLDLVRPLVADIFTFITTLEKTPVPVTFSASEFHQSLATRLTVSYKTVRYQYFSDSKRAAKEGRILSSGTLKLGKGTLLLYEWVRKTIGVPMRFGIAGGDNEETDSHLHMDLNEKGATRDIKYPIL</sequence>
<dbReference type="GO" id="GO:0005737">
    <property type="term" value="C:cytoplasm"/>
    <property type="evidence" value="ECO:0007669"/>
    <property type="project" value="InterPro"/>
</dbReference>
<dbReference type="Pfam" id="PF00221">
    <property type="entry name" value="Lyase_aromatic"/>
    <property type="match status" value="1"/>
</dbReference>
<dbReference type="InterPro" id="IPR005922">
    <property type="entry name" value="Phe_NH3-lyase"/>
</dbReference>
<evidence type="ECO:0000313" key="3">
    <source>
        <dbReference type="EMBL" id="GJJ14549.1"/>
    </source>
</evidence>
<protein>
    <recommendedName>
        <fullName evidence="5">Phenylalanine ammonia-lyase</fullName>
    </recommendedName>
</protein>
<dbReference type="NCBIfam" id="TIGR01226">
    <property type="entry name" value="phe_am_lyase"/>
    <property type="match status" value="1"/>
</dbReference>
<keyword evidence="2" id="KW-0456">Lyase</keyword>
<evidence type="ECO:0008006" key="5">
    <source>
        <dbReference type="Google" id="ProtNLM"/>
    </source>
</evidence>